<protein>
    <submittedName>
        <fullName evidence="2">Uncharacterized protein</fullName>
    </submittedName>
</protein>
<dbReference type="OrthoDB" id="3480872at2759"/>
<name>A0A0L0MYS8_TOLOC</name>
<dbReference type="AlphaFoldDB" id="A0A0L0MYS8"/>
<evidence type="ECO:0000313" key="3">
    <source>
        <dbReference type="Proteomes" id="UP000036947"/>
    </source>
</evidence>
<feature type="region of interest" description="Disordered" evidence="1">
    <location>
        <begin position="1"/>
        <end position="28"/>
    </location>
</feature>
<dbReference type="STRING" id="1163406.A0A0L0MYS8"/>
<accession>A0A0L0MYS8</accession>
<dbReference type="EMBL" id="LFRF01000043">
    <property type="protein sequence ID" value="KND87023.1"/>
    <property type="molecule type" value="Genomic_DNA"/>
</dbReference>
<keyword evidence="3" id="KW-1185">Reference proteome</keyword>
<proteinExistence type="predicted"/>
<sequence>MLRLALTPHDVPTQHRSKHLTNESADQGSSLRNTAMWHYLRSLVWQRPPLPSPLPSPVTITGIRFPANGSEPHMLSLTTTTHGVSDGPDSCWGHVPDLRGFWKTQRAWLWRDIDTFRLENQPLRNCNGLYVVFSSYDLESLPENSNFPKAIYGRKRAFAGDAFVVKLKGNEIGSDLGEDGWAAWDDVPSDILSLPIMEI</sequence>
<organism evidence="2 3">
    <name type="scientific">Tolypocladium ophioglossoides (strain CBS 100239)</name>
    <name type="common">Snaketongue truffleclub</name>
    <name type="synonym">Elaphocordyceps ophioglossoides</name>
    <dbReference type="NCBI Taxonomy" id="1163406"/>
    <lineage>
        <taxon>Eukaryota</taxon>
        <taxon>Fungi</taxon>
        <taxon>Dikarya</taxon>
        <taxon>Ascomycota</taxon>
        <taxon>Pezizomycotina</taxon>
        <taxon>Sordariomycetes</taxon>
        <taxon>Hypocreomycetidae</taxon>
        <taxon>Hypocreales</taxon>
        <taxon>Ophiocordycipitaceae</taxon>
        <taxon>Tolypocladium</taxon>
    </lineage>
</organism>
<evidence type="ECO:0000313" key="2">
    <source>
        <dbReference type="EMBL" id="KND87023.1"/>
    </source>
</evidence>
<comment type="caution">
    <text evidence="2">The sequence shown here is derived from an EMBL/GenBank/DDBJ whole genome shotgun (WGS) entry which is preliminary data.</text>
</comment>
<evidence type="ECO:0000256" key="1">
    <source>
        <dbReference type="SAM" id="MobiDB-lite"/>
    </source>
</evidence>
<dbReference type="Proteomes" id="UP000036947">
    <property type="component" value="Unassembled WGS sequence"/>
</dbReference>
<gene>
    <name evidence="2" type="ORF">TOPH_08321</name>
</gene>
<reference evidence="2 3" key="1">
    <citation type="journal article" date="2015" name="BMC Genomics">
        <title>The genome of the truffle-parasite Tolypocladium ophioglossoides and the evolution of antifungal peptaibiotics.</title>
        <authorList>
            <person name="Quandt C.A."/>
            <person name="Bushley K.E."/>
            <person name="Spatafora J.W."/>
        </authorList>
    </citation>
    <scope>NUCLEOTIDE SEQUENCE [LARGE SCALE GENOMIC DNA]</scope>
    <source>
        <strain evidence="2 3">CBS 100239</strain>
    </source>
</reference>